<dbReference type="Proteomes" id="UP001642483">
    <property type="component" value="Unassembled WGS sequence"/>
</dbReference>
<keyword evidence="1" id="KW-0677">Repeat</keyword>
<dbReference type="InterPro" id="IPR000859">
    <property type="entry name" value="CUB_dom"/>
</dbReference>
<dbReference type="InterPro" id="IPR050780">
    <property type="entry name" value="Mucin_vWF_Thrombospondin_sf"/>
</dbReference>
<feature type="domain" description="VWFD" evidence="7">
    <location>
        <begin position="641"/>
        <end position="818"/>
    </location>
</feature>
<dbReference type="SUPFAM" id="SSF49854">
    <property type="entry name" value="Spermadhesin, CUB domain"/>
    <property type="match status" value="5"/>
</dbReference>
<dbReference type="PROSITE" id="PS01180">
    <property type="entry name" value="CUB"/>
    <property type="match status" value="5"/>
</dbReference>
<dbReference type="InterPro" id="IPR001846">
    <property type="entry name" value="VWF_type-D"/>
</dbReference>
<evidence type="ECO:0000256" key="2">
    <source>
        <dbReference type="ARBA" id="ARBA00023157"/>
    </source>
</evidence>
<evidence type="ECO:0000256" key="5">
    <source>
        <dbReference type="SAM" id="SignalP"/>
    </source>
</evidence>
<dbReference type="PANTHER" id="PTHR11339:SF373">
    <property type="entry name" value="VWFD DOMAIN-CONTAINING PROTEIN"/>
    <property type="match status" value="1"/>
</dbReference>
<evidence type="ECO:0000256" key="1">
    <source>
        <dbReference type="ARBA" id="ARBA00022737"/>
    </source>
</evidence>
<evidence type="ECO:0000259" key="7">
    <source>
        <dbReference type="PROSITE" id="PS51233"/>
    </source>
</evidence>
<dbReference type="CDD" id="cd19941">
    <property type="entry name" value="TIL"/>
    <property type="match status" value="2"/>
</dbReference>
<dbReference type="Gene3D" id="2.60.120.290">
    <property type="entry name" value="Spermadhesin, CUB domain"/>
    <property type="match status" value="5"/>
</dbReference>
<dbReference type="Pfam" id="PF12714">
    <property type="entry name" value="TILa"/>
    <property type="match status" value="1"/>
</dbReference>
<feature type="chain" id="PRO_5047042467" evidence="5">
    <location>
        <begin position="26"/>
        <end position="1828"/>
    </location>
</feature>
<dbReference type="SMART" id="SM00832">
    <property type="entry name" value="C8"/>
    <property type="match status" value="2"/>
</dbReference>
<dbReference type="SMART" id="SM00215">
    <property type="entry name" value="VWC_out"/>
    <property type="match status" value="1"/>
</dbReference>
<dbReference type="SMART" id="SM00216">
    <property type="entry name" value="VWD"/>
    <property type="match status" value="2"/>
</dbReference>
<dbReference type="PROSITE" id="PS51233">
    <property type="entry name" value="VWFD"/>
    <property type="match status" value="2"/>
</dbReference>
<protein>
    <submittedName>
        <fullName evidence="8">Uncharacterized protein</fullName>
    </submittedName>
</protein>
<feature type="domain" description="CUB" evidence="6">
    <location>
        <begin position="157"/>
        <end position="260"/>
    </location>
</feature>
<evidence type="ECO:0000256" key="3">
    <source>
        <dbReference type="ARBA" id="ARBA00023180"/>
    </source>
</evidence>
<dbReference type="Pfam" id="PF00431">
    <property type="entry name" value="CUB"/>
    <property type="match status" value="2"/>
</dbReference>
<dbReference type="InterPro" id="IPR025615">
    <property type="entry name" value="TILa_dom"/>
</dbReference>
<comment type="caution">
    <text evidence="4">Lacks conserved residue(s) required for the propagation of feature annotation.</text>
</comment>
<proteinExistence type="predicted"/>
<keyword evidence="5" id="KW-0732">Signal</keyword>
<dbReference type="Pfam" id="PF01826">
    <property type="entry name" value="TIL"/>
    <property type="match status" value="2"/>
</dbReference>
<dbReference type="InterPro" id="IPR002919">
    <property type="entry name" value="TIL_dom"/>
</dbReference>
<dbReference type="InterPro" id="IPR014853">
    <property type="entry name" value="VWF/SSPO/ZAN-like_Cys-rich_dom"/>
</dbReference>
<feature type="domain" description="CUB" evidence="6">
    <location>
        <begin position="497"/>
        <end position="622"/>
    </location>
</feature>
<accession>A0ABP0F0A2</accession>
<keyword evidence="9" id="KW-1185">Reference proteome</keyword>
<evidence type="ECO:0000256" key="4">
    <source>
        <dbReference type="PROSITE-ProRule" id="PRU00059"/>
    </source>
</evidence>
<feature type="domain" description="VWFD" evidence="7">
    <location>
        <begin position="1025"/>
        <end position="1198"/>
    </location>
</feature>
<dbReference type="Pfam" id="PF00094">
    <property type="entry name" value="VWD"/>
    <property type="match status" value="2"/>
</dbReference>
<dbReference type="InterPro" id="IPR001007">
    <property type="entry name" value="VWF_dom"/>
</dbReference>
<dbReference type="SMART" id="SM00042">
    <property type="entry name" value="CUB"/>
    <property type="match status" value="5"/>
</dbReference>
<evidence type="ECO:0000313" key="8">
    <source>
        <dbReference type="EMBL" id="CAK8673164.1"/>
    </source>
</evidence>
<dbReference type="PANTHER" id="PTHR11339">
    <property type="entry name" value="EXTRACELLULAR MATRIX GLYCOPROTEIN RELATED"/>
    <property type="match status" value="1"/>
</dbReference>
<reference evidence="8 9" key="1">
    <citation type="submission" date="2024-02" db="EMBL/GenBank/DDBJ databases">
        <authorList>
            <person name="Daric V."/>
            <person name="Darras S."/>
        </authorList>
    </citation>
    <scope>NUCLEOTIDE SEQUENCE [LARGE SCALE GENOMIC DNA]</scope>
</reference>
<evidence type="ECO:0000313" key="9">
    <source>
        <dbReference type="Proteomes" id="UP001642483"/>
    </source>
</evidence>
<feature type="domain" description="CUB" evidence="6">
    <location>
        <begin position="29"/>
        <end position="154"/>
    </location>
</feature>
<dbReference type="InterPro" id="IPR036084">
    <property type="entry name" value="Ser_inhib-like_sf"/>
</dbReference>
<feature type="domain" description="CUB" evidence="6">
    <location>
        <begin position="263"/>
        <end position="388"/>
    </location>
</feature>
<dbReference type="Pfam" id="PF08742">
    <property type="entry name" value="C8"/>
    <property type="match status" value="2"/>
</dbReference>
<comment type="caution">
    <text evidence="8">The sequence shown here is derived from an EMBL/GenBank/DDBJ whole genome shotgun (WGS) entry which is preliminary data.</text>
</comment>
<feature type="signal peptide" evidence="5">
    <location>
        <begin position="1"/>
        <end position="25"/>
    </location>
</feature>
<dbReference type="InterPro" id="IPR035914">
    <property type="entry name" value="Sperma_CUB_dom_sf"/>
</dbReference>
<name>A0ABP0F0A2_CLALP</name>
<keyword evidence="2" id="KW-1015">Disulfide bond</keyword>
<organism evidence="8 9">
    <name type="scientific">Clavelina lepadiformis</name>
    <name type="common">Light-bulb sea squirt</name>
    <name type="synonym">Ascidia lepadiformis</name>
    <dbReference type="NCBI Taxonomy" id="159417"/>
    <lineage>
        <taxon>Eukaryota</taxon>
        <taxon>Metazoa</taxon>
        <taxon>Chordata</taxon>
        <taxon>Tunicata</taxon>
        <taxon>Ascidiacea</taxon>
        <taxon>Aplousobranchia</taxon>
        <taxon>Clavelinidae</taxon>
        <taxon>Clavelina</taxon>
    </lineage>
</organism>
<sequence length="1828" mass="207495">MQRNAGKLIIILSVMFTLFISYCHSTDECGTLDFDAELNKEKQIQQPGYPEDYGNYLQCSYTFRSSPGTRIRFWFNNFGTQKCCSTSSYTISRNPACCGYFQYYDVGSMIKNTIKLPKSDDTSRHYSNSSEMSLYMHLARDTIYSGFSLTYTAVEDCGTALNTSSHWKNITSPGFPNHHHSNQICTWTITAPYNHVINISTHFVNNETCCTRLQARESRTDLYQLSTGTHYLSRGTNLAIDFISEKSVMRKGFRLSYRAVHVCGVLHFDAELNKEKQIKQPGYPWDYPSYLQCSYTFRSPPGTRIRFWFNNFGTQKCCSTSSYTISRNPACCGYFQYYDVGSIVRNTINLPKSDDSSRHYSSSSEMSLYLHLARNTIYSGFSLTYTAVETCGTTLNTSSHWKNITSPGFPNHHHSNQICTWTITAPYNHVINISAHFVNNETCCTRLQARESRTDLYQLSTGTHYLSRGTNLAIDFISEKSVMRKGFRLSYRAVHVCGVLHFDAELNKEKQIKQPGYPWDYPSYLQCSYTFRSPPGTRIRIWFNNFGTQKCCSTSSYTISRNPACCGYFQYYDVVSIVRHTINLPKSDDTSRHYSSSSEMSLYLHLARNTIYSGFSLTYTAVGDIRPTTPITTRPPSKPPGNCYVKGDPHYRSFDGRNFNFQGPCSYTLVKNLSQAGNSFLLEAENEYRGSNTRVSYLKNVFFTLDQNSRIELAKGRILKINDTVVNLPYVNNQSGINIRFSGRMIVLVTSFGLKISYDGSSYLRVEIPGYLSGQVEGLCGNFNGNPNDDFMNRTSGDLIASISQFANQYRSSEMDCNFPIEPHDDDEDICSENERAKFGGLCSILNGSCFSHCHLHLDPVQYYEDCLFDACAFQDAMDSLENNVGAYARECQDMNVTICDWRKLTDTPLFCPPHSHYSPCMSRCPATCVYHDTSSCDLSCVEGCDCDEGNLLSSDTCVKESECGCIHDGRYYKAKQSFYKDDDCTSKCTCRGGIVTCAMSLCGSGERCGLDDKGRRACIPLGRGICSAWTDPHYKTFDGRSFDFMGSCSYYMARTHRLSTSDTRWFSIEATNEHRGSNTRVSYLSYVTVQLYNNTVRLDKDHFEINGATVQGYDSDQFMVTSSGRFLMLTTEHDVRVSFQRNRLTVDIPSTYIGEVQGLCGSYNNNRTDDFETVAGKLTNDVNNFSLSYQVGECPDPIPEPFLCSESDREKWGATDFCGVLVNRSGLFAQCHHLVDPNSYFQTCLTDLCATDGDQDIFTQALESYVAACHDNGLDLCDWRLKSGRENIVCPSRSRYVSCASPCSDTCANPFASSNCPLKGFVEDCVCNVGYIRDGDYCVRKSECGNTVNGTYVSKVLKDLVPIKIRVNFTHTYHMIVSVSIKERFRLFESKVVDVTHGIFLELSRHAYLIKLVSINAFIPQSGFKVNIRVDFTWSYRVMLSSYVVERYRIRIHEINDVTLDIFSVIEQETSFFWLFEAGNEGLPEGADVKIRVDYMWVYIAFLPSQVVSEYRFNLFDVNDVTREIYARILDNSLVTQLSQIEAFVRPSGITVTVRVNFSHVFRLHVPPQVIDDYIIKIDVINDVTEEMFVELGVLAYIVQLVSVPAPPTNQDFLPYCTVRQAVTWVLSCEHIFLRPQPCLGPVTCRYKLDELLRCVGSQIYRCKIGQGPNKVDSLNLSWFNSDAILAALSDVTMQSDHPPNMELITFCFHADSNLSYPHTIGRQFNQCDETILDDLVEKAKTFYYDFTMAQSRMEICSSLMGLKVWFVDSVKSRCTFDDFAGLSESAVNYLSNFVKMVVETLETFNFSTCRDEMEGNDWFSCKSDRP</sequence>
<gene>
    <name evidence="8" type="ORF">CVLEPA_LOCUS2946</name>
</gene>
<keyword evidence="3" id="KW-0325">Glycoprotein</keyword>
<evidence type="ECO:0000259" key="6">
    <source>
        <dbReference type="PROSITE" id="PS01180"/>
    </source>
</evidence>
<dbReference type="SUPFAM" id="SSF57567">
    <property type="entry name" value="Serine protease inhibitors"/>
    <property type="match status" value="2"/>
</dbReference>
<dbReference type="Gene3D" id="2.10.25.10">
    <property type="entry name" value="Laminin"/>
    <property type="match status" value="2"/>
</dbReference>
<feature type="domain" description="CUB" evidence="6">
    <location>
        <begin position="391"/>
        <end position="494"/>
    </location>
</feature>
<dbReference type="EMBL" id="CAWYQH010000002">
    <property type="protein sequence ID" value="CAK8673164.1"/>
    <property type="molecule type" value="Genomic_DNA"/>
</dbReference>
<dbReference type="CDD" id="cd00041">
    <property type="entry name" value="CUB"/>
    <property type="match status" value="3"/>
</dbReference>